<dbReference type="InterPro" id="IPR044611">
    <property type="entry name" value="E3A/B/C-like"/>
</dbReference>
<dbReference type="InterPro" id="IPR000569">
    <property type="entry name" value="HECT_dom"/>
</dbReference>
<name>A0A8K0T4W1_9PEZI</name>
<accession>A0A8K0T4W1</accession>
<feature type="region of interest" description="Disordered" evidence="6">
    <location>
        <begin position="321"/>
        <end position="362"/>
    </location>
</feature>
<dbReference type="GO" id="GO:0061630">
    <property type="term" value="F:ubiquitin protein ligase activity"/>
    <property type="evidence" value="ECO:0007669"/>
    <property type="project" value="UniProtKB-EC"/>
</dbReference>
<feature type="compositionally biased region" description="Polar residues" evidence="6">
    <location>
        <begin position="224"/>
        <end position="237"/>
    </location>
</feature>
<feature type="region of interest" description="Disordered" evidence="6">
    <location>
        <begin position="1"/>
        <end position="151"/>
    </location>
</feature>
<reference evidence="8" key="1">
    <citation type="journal article" date="2021" name="Nat. Commun.">
        <title>Genetic determinants of endophytism in the Arabidopsis root mycobiome.</title>
        <authorList>
            <person name="Mesny F."/>
            <person name="Miyauchi S."/>
            <person name="Thiergart T."/>
            <person name="Pickel B."/>
            <person name="Atanasova L."/>
            <person name="Karlsson M."/>
            <person name="Huettel B."/>
            <person name="Barry K.W."/>
            <person name="Haridas S."/>
            <person name="Chen C."/>
            <person name="Bauer D."/>
            <person name="Andreopoulos W."/>
            <person name="Pangilinan J."/>
            <person name="LaButti K."/>
            <person name="Riley R."/>
            <person name="Lipzen A."/>
            <person name="Clum A."/>
            <person name="Drula E."/>
            <person name="Henrissat B."/>
            <person name="Kohler A."/>
            <person name="Grigoriev I.V."/>
            <person name="Martin F.M."/>
            <person name="Hacquard S."/>
        </authorList>
    </citation>
    <scope>NUCLEOTIDE SEQUENCE</scope>
    <source>
        <strain evidence="8">MPI-CAGE-AT-0016</strain>
    </source>
</reference>
<feature type="compositionally biased region" description="Pro residues" evidence="6">
    <location>
        <begin position="25"/>
        <end position="38"/>
    </location>
</feature>
<feature type="active site" description="Glycyl thioester intermediate" evidence="5">
    <location>
        <position position="1192"/>
    </location>
</feature>
<dbReference type="PANTHER" id="PTHR45700">
    <property type="entry name" value="UBIQUITIN-PROTEIN LIGASE E3C"/>
    <property type="match status" value="1"/>
</dbReference>
<protein>
    <recommendedName>
        <fullName evidence="2">HECT-type E3 ubiquitin transferase</fullName>
        <ecNumber evidence="2">2.3.2.26</ecNumber>
    </recommendedName>
</protein>
<dbReference type="Gene3D" id="3.30.2160.10">
    <property type="entry name" value="Hect, E3 ligase catalytic domain"/>
    <property type="match status" value="1"/>
</dbReference>
<dbReference type="Gene3D" id="3.30.2410.10">
    <property type="entry name" value="Hect, E3 ligase catalytic domain"/>
    <property type="match status" value="1"/>
</dbReference>
<proteinExistence type="predicted"/>
<dbReference type="EC" id="2.3.2.26" evidence="2"/>
<dbReference type="AlphaFoldDB" id="A0A8K0T4W1"/>
<dbReference type="PANTHER" id="PTHR45700:SF8">
    <property type="entry name" value="HECT-TYPE E3 UBIQUITIN TRANSFERASE"/>
    <property type="match status" value="1"/>
</dbReference>
<dbReference type="SMART" id="SM00119">
    <property type="entry name" value="HECTc"/>
    <property type="match status" value="1"/>
</dbReference>
<sequence length="1224" mass="136853">MAPPQPTRRPPPAAQSWQDVDLNRPLPPLPSPSPPPPSHELVARLHNTSLNVPPRQLTGLPDFHLPDHSQLNSKPAAADSSSSESDFHPSRPRRPNHSRSMSHPFPSLFSSKKKQPDFSDDSDDDILVPVNSTRQPPHQPTRGHTKGIMANGSRDFATGNCMTCNALVRWPRDLRVFKCTVCVTINDLRPIEHTEHRPDGGSKWLRGQAQAQTHHHAPTGQGAPVSSPSNSTPNASGRQADRPEPRDISLEYTKALVQRCIRSYLVRAVHKTGYDASAPVHTPATPAPSDFHGEPQDTLGPDHGRLLHPPAHFPAPPRPLPAWGTTPDSPSRYLFSEQPTLHPLPNRGGSPMRSYSSSYPERSAAIQTLLPEPTSRPPPDANRPLEPDVRRIFKPLEDYIVACLSSFACVNSSFLVRRSAPPVPASDSPRKPSPTARQDSRHQEGDNICDLDPKLLLLGNFAENGTWWTGDQVDGRENAKPEQRRSPRPGAHMVTSRSPHINWEQVAVWYDTVISAAETWTSVYDDLYRLESFNPLSAEVLDEIEHDLLAAQEHVQRTLLKATEVLLKRPGRPMADPDDVRFLLILMANPLLHANARYFRGTRQGPGTADAQVGIRGGPVSGQHSGVIKRIVGLIANSSNACHAHLTAWFARFSESRFLQTKDFVSGYLTYRMLRQEGKKQDGKFDITSGLIPSMGVGQSAASLHAALGTSRSSKQQKQQPKKKPVYHEDWQIRAASRVLSLLFAANNSQARRSESHPGDPAPVLRDGIQAQDRRLHISDFYISMIDYADLIADFDAWESKRGKFAFCQYPFLLSMWAKTQILEHDARRQMMSKARDAFFDSIMTRKNVTQYLTLDVRRDCLVEDSLTSVSEVIGSGSEDIKKRLRIVFKGEEGYDAGGLRKEWFLLLVREVFNPDHGLFTYDEDSQFCYFNPNSFETSDQFFLVGVVLGLAIYNSTILDVALPPFAYRKLLAAAPASSVGISNQPRPAVTYGLEDLAEFRPRLAMGLKQLLEYDGDVEETFGLDFVVPVEKYGTTSYIPLCPGGEHRPVTAANRREFVDLYIRYLLDTAVTRQFEPFKRGFYTVCGGNAFSLFRPEEIELLVRGSDAALDVDALRGVAEYDNWGTKRPDGTEPVLDWFWDTFKNAMPQEQRKLLLFITGSDRVPAMGAALLPIKISCLGDDDDRYPIARTCFNMLALRRYKTRERLEHMLWTAVHESEGFGLK</sequence>
<comment type="caution">
    <text evidence="8">The sequence shown here is derived from an EMBL/GenBank/DDBJ whole genome shotgun (WGS) entry which is preliminary data.</text>
</comment>
<keyword evidence="9" id="KW-1185">Reference proteome</keyword>
<evidence type="ECO:0000313" key="9">
    <source>
        <dbReference type="Proteomes" id="UP000813385"/>
    </source>
</evidence>
<comment type="catalytic activity">
    <reaction evidence="1">
        <text>S-ubiquitinyl-[E2 ubiquitin-conjugating enzyme]-L-cysteine + [acceptor protein]-L-lysine = [E2 ubiquitin-conjugating enzyme]-L-cysteine + N(6)-ubiquitinyl-[acceptor protein]-L-lysine.</text>
        <dbReference type="EC" id="2.3.2.26"/>
    </reaction>
</comment>
<evidence type="ECO:0000259" key="7">
    <source>
        <dbReference type="PROSITE" id="PS50237"/>
    </source>
</evidence>
<feature type="region of interest" description="Disordered" evidence="6">
    <location>
        <begin position="469"/>
        <end position="496"/>
    </location>
</feature>
<feature type="region of interest" description="Disordered" evidence="6">
    <location>
        <begin position="276"/>
        <end position="300"/>
    </location>
</feature>
<evidence type="ECO:0000313" key="8">
    <source>
        <dbReference type="EMBL" id="KAH7347812.1"/>
    </source>
</evidence>
<dbReference type="OrthoDB" id="8068875at2759"/>
<evidence type="ECO:0000256" key="6">
    <source>
        <dbReference type="SAM" id="MobiDB-lite"/>
    </source>
</evidence>
<feature type="domain" description="HECT" evidence="7">
    <location>
        <begin position="877"/>
        <end position="1224"/>
    </location>
</feature>
<evidence type="ECO:0000256" key="5">
    <source>
        <dbReference type="PROSITE-ProRule" id="PRU00104"/>
    </source>
</evidence>
<dbReference type="Pfam" id="PF00632">
    <property type="entry name" value="HECT"/>
    <property type="match status" value="1"/>
</dbReference>
<feature type="region of interest" description="Disordered" evidence="6">
    <location>
        <begin position="706"/>
        <end position="727"/>
    </location>
</feature>
<feature type="compositionally biased region" description="Pro residues" evidence="6">
    <location>
        <begin position="1"/>
        <end position="13"/>
    </location>
</feature>
<dbReference type="Proteomes" id="UP000813385">
    <property type="component" value="Unassembled WGS sequence"/>
</dbReference>
<evidence type="ECO:0000256" key="1">
    <source>
        <dbReference type="ARBA" id="ARBA00000885"/>
    </source>
</evidence>
<dbReference type="PROSITE" id="PS50237">
    <property type="entry name" value="HECT"/>
    <property type="match status" value="1"/>
</dbReference>
<feature type="region of interest" description="Disordered" evidence="6">
    <location>
        <begin position="192"/>
        <end position="246"/>
    </location>
</feature>
<dbReference type="GO" id="GO:0000209">
    <property type="term" value="P:protein polyubiquitination"/>
    <property type="evidence" value="ECO:0007669"/>
    <property type="project" value="InterPro"/>
</dbReference>
<feature type="compositionally biased region" description="Basic and acidic residues" evidence="6">
    <location>
        <begin position="291"/>
        <end position="300"/>
    </location>
</feature>
<evidence type="ECO:0000256" key="2">
    <source>
        <dbReference type="ARBA" id="ARBA00012485"/>
    </source>
</evidence>
<keyword evidence="3" id="KW-0808">Transferase</keyword>
<dbReference type="EMBL" id="JAGPXD010000007">
    <property type="protein sequence ID" value="KAH7347812.1"/>
    <property type="molecule type" value="Genomic_DNA"/>
</dbReference>
<feature type="compositionally biased region" description="Basic and acidic residues" evidence="6">
    <location>
        <begin position="473"/>
        <end position="485"/>
    </location>
</feature>
<evidence type="ECO:0000256" key="3">
    <source>
        <dbReference type="ARBA" id="ARBA00022679"/>
    </source>
</evidence>
<dbReference type="SUPFAM" id="SSF56204">
    <property type="entry name" value="Hect, E3 ligase catalytic domain"/>
    <property type="match status" value="1"/>
</dbReference>
<evidence type="ECO:0000256" key="4">
    <source>
        <dbReference type="ARBA" id="ARBA00022786"/>
    </source>
</evidence>
<dbReference type="InterPro" id="IPR035983">
    <property type="entry name" value="Hect_E3_ubiquitin_ligase"/>
</dbReference>
<dbReference type="Gene3D" id="3.90.1750.10">
    <property type="entry name" value="Hect, E3 ligase catalytic domains"/>
    <property type="match status" value="1"/>
</dbReference>
<keyword evidence="4 5" id="KW-0833">Ubl conjugation pathway</keyword>
<gene>
    <name evidence="8" type="ORF">B0T11DRAFT_144929</name>
</gene>
<feature type="region of interest" description="Disordered" evidence="6">
    <location>
        <begin position="419"/>
        <end position="447"/>
    </location>
</feature>
<dbReference type="CDD" id="cd00078">
    <property type="entry name" value="HECTc"/>
    <property type="match status" value="1"/>
</dbReference>
<organism evidence="8 9">
    <name type="scientific">Plectosphaerella cucumerina</name>
    <dbReference type="NCBI Taxonomy" id="40658"/>
    <lineage>
        <taxon>Eukaryota</taxon>
        <taxon>Fungi</taxon>
        <taxon>Dikarya</taxon>
        <taxon>Ascomycota</taxon>
        <taxon>Pezizomycotina</taxon>
        <taxon>Sordariomycetes</taxon>
        <taxon>Hypocreomycetidae</taxon>
        <taxon>Glomerellales</taxon>
        <taxon>Plectosphaerellaceae</taxon>
        <taxon>Plectosphaerella</taxon>
    </lineage>
</organism>